<organism evidence="1 2">
    <name type="scientific">Clostridium neuense</name>
    <dbReference type="NCBI Taxonomy" id="1728934"/>
    <lineage>
        <taxon>Bacteria</taxon>
        <taxon>Bacillati</taxon>
        <taxon>Bacillota</taxon>
        <taxon>Clostridia</taxon>
        <taxon>Eubacteriales</taxon>
        <taxon>Clostridiaceae</taxon>
        <taxon>Clostridium</taxon>
    </lineage>
</organism>
<keyword evidence="2" id="KW-1185">Reference proteome</keyword>
<dbReference type="EMBL" id="JBJIAA010000010">
    <property type="protein sequence ID" value="MFL0251376.1"/>
    <property type="molecule type" value="Genomic_DNA"/>
</dbReference>
<evidence type="ECO:0000313" key="1">
    <source>
        <dbReference type="EMBL" id="MFL0251376.1"/>
    </source>
</evidence>
<evidence type="ECO:0000313" key="2">
    <source>
        <dbReference type="Proteomes" id="UP001623592"/>
    </source>
</evidence>
<sequence length="80" mass="9498">MKNISTMRGIKEGRKYILENYGFDIKWIIKRLASCCPVFVLSIVKLGTLNLYKVQFKDKINCYEMLYCTEDDKIVYLVEF</sequence>
<proteinExistence type="predicted"/>
<dbReference type="Proteomes" id="UP001623592">
    <property type="component" value="Unassembled WGS sequence"/>
</dbReference>
<protein>
    <submittedName>
        <fullName evidence="1">Uncharacterized protein</fullName>
    </submittedName>
</protein>
<dbReference type="RefSeq" id="WP_406788034.1">
    <property type="nucleotide sequence ID" value="NZ_JBJIAA010000010.1"/>
</dbReference>
<name>A0ABW8TFU6_9CLOT</name>
<reference evidence="1 2" key="1">
    <citation type="submission" date="2024-11" db="EMBL/GenBank/DDBJ databases">
        <authorList>
            <person name="Heng Y.C."/>
            <person name="Lim A.C.H."/>
            <person name="Lee J.K.Y."/>
            <person name="Kittelmann S."/>
        </authorList>
    </citation>
    <scope>NUCLEOTIDE SEQUENCE [LARGE SCALE GENOMIC DNA]</scope>
    <source>
        <strain evidence="1 2">WILCCON 0114</strain>
    </source>
</reference>
<comment type="caution">
    <text evidence="1">The sequence shown here is derived from an EMBL/GenBank/DDBJ whole genome shotgun (WGS) entry which is preliminary data.</text>
</comment>
<gene>
    <name evidence="1" type="ORF">ACJDT4_13210</name>
</gene>
<accession>A0ABW8TFU6</accession>